<keyword evidence="2" id="KW-1185">Reference proteome</keyword>
<proteinExistence type="predicted"/>
<name>A0ABN6M3L1_9BACT</name>
<dbReference type="RefSeq" id="WP_284153268.1">
    <property type="nucleotide sequence ID" value="NZ_AP025516.1"/>
</dbReference>
<evidence type="ECO:0000313" key="2">
    <source>
        <dbReference type="Proteomes" id="UP000830055"/>
    </source>
</evidence>
<dbReference type="EMBL" id="AP025516">
    <property type="protein sequence ID" value="BDD86173.1"/>
    <property type="molecule type" value="Genomic_DNA"/>
</dbReference>
<dbReference type="InterPro" id="IPR036063">
    <property type="entry name" value="Smr_dom_sf"/>
</dbReference>
<dbReference type="Gene3D" id="3.30.1370.110">
    <property type="match status" value="1"/>
</dbReference>
<evidence type="ECO:0008006" key="3">
    <source>
        <dbReference type="Google" id="ProtNLM"/>
    </source>
</evidence>
<reference evidence="1 2" key="1">
    <citation type="submission" date="2022-01" db="EMBL/GenBank/DDBJ databases">
        <title>Desulfofustis limnae sp. nov., a novel mesophilic sulfate-reducing bacterium isolated from marsh soil.</title>
        <authorList>
            <person name="Watanabe M."/>
            <person name="Takahashi A."/>
            <person name="Kojima H."/>
            <person name="Fukui M."/>
        </authorList>
    </citation>
    <scope>NUCLEOTIDE SEQUENCE [LARGE SCALE GENOMIC DNA]</scope>
    <source>
        <strain evidence="1 2">PPLL</strain>
    </source>
</reference>
<organism evidence="1 2">
    <name type="scientific">Desulfofustis limnaeus</name>
    <dbReference type="NCBI Taxonomy" id="2740163"/>
    <lineage>
        <taxon>Bacteria</taxon>
        <taxon>Pseudomonadati</taxon>
        <taxon>Thermodesulfobacteriota</taxon>
        <taxon>Desulfobulbia</taxon>
        <taxon>Desulfobulbales</taxon>
        <taxon>Desulfocapsaceae</taxon>
        <taxon>Desulfofustis</taxon>
    </lineage>
</organism>
<evidence type="ECO:0000313" key="1">
    <source>
        <dbReference type="EMBL" id="BDD86173.1"/>
    </source>
</evidence>
<dbReference type="Proteomes" id="UP000830055">
    <property type="component" value="Chromosome"/>
</dbReference>
<sequence>MVECAVCGNESDGDTVACPFCGADLQSIGAEKRTPQVVQRTVNLKQGRPLVDTAVKRMTNELAQATAQNVKVLILIHGYGSSGKGGKIREECRKILEDWLRQRRLRQVIPGEQFQRRHGPGKALLRRFPHVETECPTVFNNPGVTVAVL</sequence>
<accession>A0ABN6M3L1</accession>
<gene>
    <name evidence="1" type="ORF">DPPLL_05380</name>
</gene>
<protein>
    <recommendedName>
        <fullName evidence="3">Smr domain-containing protein</fullName>
    </recommendedName>
</protein>